<accession>A0A397VIH6</accession>
<dbReference type="OrthoDB" id="10693608at2759"/>
<evidence type="ECO:0000313" key="1">
    <source>
        <dbReference type="EMBL" id="RIB19663.1"/>
    </source>
</evidence>
<gene>
    <name evidence="1" type="ORF">C2G38_2181206</name>
</gene>
<sequence>MPTKNYGPHSIIDCMNTNVKFHTITELAYEKCRMKKTLEVYPYLEFGKQLCHPHYCKLVEPYGYKSKKYIQRENQSQDYLVSKSFDLIELLTIHSYADNIEEHKEEHSVKGLQLLGFKEQSLYSVQDYVNFLTQIKKEKNKFTKEDINDDEKDVKSHEKKSEGVEVLDFSSKLIAEINQIEY</sequence>
<protein>
    <submittedName>
        <fullName evidence="1">Uncharacterized protein</fullName>
    </submittedName>
</protein>
<evidence type="ECO:0000313" key="2">
    <source>
        <dbReference type="Proteomes" id="UP000266673"/>
    </source>
</evidence>
<comment type="caution">
    <text evidence="1">The sequence shown here is derived from an EMBL/GenBank/DDBJ whole genome shotgun (WGS) entry which is preliminary data.</text>
</comment>
<reference evidence="1 2" key="1">
    <citation type="submission" date="2018-06" db="EMBL/GenBank/DDBJ databases">
        <title>Comparative genomics reveals the genomic features of Rhizophagus irregularis, R. cerebriforme, R. diaphanum and Gigaspora rosea, and their symbiotic lifestyle signature.</title>
        <authorList>
            <person name="Morin E."/>
            <person name="San Clemente H."/>
            <person name="Chen E.C.H."/>
            <person name="De La Providencia I."/>
            <person name="Hainaut M."/>
            <person name="Kuo A."/>
            <person name="Kohler A."/>
            <person name="Murat C."/>
            <person name="Tang N."/>
            <person name="Roy S."/>
            <person name="Loubradou J."/>
            <person name="Henrissat B."/>
            <person name="Grigoriev I.V."/>
            <person name="Corradi N."/>
            <person name="Roux C."/>
            <person name="Martin F.M."/>
        </authorList>
    </citation>
    <scope>NUCLEOTIDE SEQUENCE [LARGE SCALE GENOMIC DNA]</scope>
    <source>
        <strain evidence="1 2">DAOM 194757</strain>
    </source>
</reference>
<dbReference type="AlphaFoldDB" id="A0A397VIH6"/>
<organism evidence="1 2">
    <name type="scientific">Gigaspora rosea</name>
    <dbReference type="NCBI Taxonomy" id="44941"/>
    <lineage>
        <taxon>Eukaryota</taxon>
        <taxon>Fungi</taxon>
        <taxon>Fungi incertae sedis</taxon>
        <taxon>Mucoromycota</taxon>
        <taxon>Glomeromycotina</taxon>
        <taxon>Glomeromycetes</taxon>
        <taxon>Diversisporales</taxon>
        <taxon>Gigasporaceae</taxon>
        <taxon>Gigaspora</taxon>
    </lineage>
</organism>
<dbReference type="Proteomes" id="UP000266673">
    <property type="component" value="Unassembled WGS sequence"/>
</dbReference>
<dbReference type="EMBL" id="QKWP01000460">
    <property type="protein sequence ID" value="RIB19663.1"/>
    <property type="molecule type" value="Genomic_DNA"/>
</dbReference>
<name>A0A397VIH6_9GLOM</name>
<keyword evidence="2" id="KW-1185">Reference proteome</keyword>
<proteinExistence type="predicted"/>